<dbReference type="InterPro" id="IPR009830">
    <property type="entry name" value="LppX/LprAFG"/>
</dbReference>
<evidence type="ECO:0000256" key="1">
    <source>
        <dbReference type="ARBA" id="ARBA00004196"/>
    </source>
</evidence>
<name>A0A263D9N7_9PSEU</name>
<comment type="caution">
    <text evidence="5">The sequence shown here is derived from an EMBL/GenBank/DDBJ whole genome shotgun (WGS) entry which is preliminary data.</text>
</comment>
<dbReference type="OrthoDB" id="3635284at2"/>
<dbReference type="Gene3D" id="2.50.20.20">
    <property type="match status" value="1"/>
</dbReference>
<sequence length="227" mass="24286">MPARRRLTPVLLLVISLLGACGMPDTSGPLPDSRTLLDASAEGLRDLRDVRFDYGLTGEIPGVLLRSAHGRASANGAAEGEAEIETPDGRVARGFVVESGTLTLRDPAGPSTREPVPAPAPATLLDADRGLRSLLTAARSTRTENREEVDGVSAYRVGGTVGREVLARLLPGVWADADLKFWIAEDDGRELRRLWLQLPARQDNRGVVAIELALADHNAQDAPAARY</sequence>
<dbReference type="SUPFAM" id="SSF89392">
    <property type="entry name" value="Prokaryotic lipoproteins and lipoprotein localization factors"/>
    <property type="match status" value="1"/>
</dbReference>
<dbReference type="GO" id="GO:0030313">
    <property type="term" value="C:cell envelope"/>
    <property type="evidence" value="ECO:0007669"/>
    <property type="project" value="UniProtKB-SubCell"/>
</dbReference>
<evidence type="ECO:0000256" key="3">
    <source>
        <dbReference type="ARBA" id="ARBA00022475"/>
    </source>
</evidence>
<dbReference type="Proteomes" id="UP000242444">
    <property type="component" value="Unassembled WGS sequence"/>
</dbReference>
<dbReference type="CDD" id="cd16334">
    <property type="entry name" value="LppX-like"/>
    <property type="match status" value="1"/>
</dbReference>
<comment type="similarity">
    <text evidence="2">Belongs to the LppX/LprAFG lipoprotein family.</text>
</comment>
<dbReference type="EMBL" id="NKYE01000001">
    <property type="protein sequence ID" value="OZM75224.1"/>
    <property type="molecule type" value="Genomic_DNA"/>
</dbReference>
<dbReference type="Pfam" id="PF07161">
    <property type="entry name" value="LppX_LprAFG"/>
    <property type="match status" value="1"/>
</dbReference>
<evidence type="ECO:0000256" key="2">
    <source>
        <dbReference type="ARBA" id="ARBA00009194"/>
    </source>
</evidence>
<dbReference type="RefSeq" id="WP_094861001.1">
    <property type="nucleotide sequence ID" value="NZ_NKYE01000001.1"/>
</dbReference>
<evidence type="ECO:0000313" key="6">
    <source>
        <dbReference type="Proteomes" id="UP000242444"/>
    </source>
</evidence>
<dbReference type="PROSITE" id="PS51257">
    <property type="entry name" value="PROKAR_LIPOPROTEIN"/>
    <property type="match status" value="1"/>
</dbReference>
<keyword evidence="6" id="KW-1185">Reference proteome</keyword>
<feature type="chain" id="PRO_5012153256" description="LppX_LprAFG lipoprotein" evidence="4">
    <location>
        <begin position="23"/>
        <end position="227"/>
    </location>
</feature>
<accession>A0A263D9N7</accession>
<organism evidence="5 6">
    <name type="scientific">Amycolatopsis antarctica</name>
    <dbReference type="NCBI Taxonomy" id="1854586"/>
    <lineage>
        <taxon>Bacteria</taxon>
        <taxon>Bacillati</taxon>
        <taxon>Actinomycetota</taxon>
        <taxon>Actinomycetes</taxon>
        <taxon>Pseudonocardiales</taxon>
        <taxon>Pseudonocardiaceae</taxon>
        <taxon>Amycolatopsis</taxon>
    </lineage>
</organism>
<dbReference type="AlphaFoldDB" id="A0A263D9N7"/>
<evidence type="ECO:0008006" key="7">
    <source>
        <dbReference type="Google" id="ProtNLM"/>
    </source>
</evidence>
<keyword evidence="3" id="KW-1003">Cell membrane</keyword>
<dbReference type="InterPro" id="IPR029046">
    <property type="entry name" value="LolA/LolB/LppX"/>
</dbReference>
<dbReference type="InParanoid" id="A0A263D9N7"/>
<keyword evidence="4" id="KW-0732">Signal</keyword>
<evidence type="ECO:0000256" key="4">
    <source>
        <dbReference type="SAM" id="SignalP"/>
    </source>
</evidence>
<feature type="signal peptide" evidence="4">
    <location>
        <begin position="1"/>
        <end position="22"/>
    </location>
</feature>
<reference evidence="5 6" key="1">
    <citation type="submission" date="2017-07" db="EMBL/GenBank/DDBJ databases">
        <title>Amycolatopsis antarcticus sp. nov., isolated from the surface of an Antarcticus brown macroalga.</title>
        <authorList>
            <person name="Wang J."/>
            <person name="Leiva S."/>
            <person name="Huang J."/>
            <person name="Huang Y."/>
        </authorList>
    </citation>
    <scope>NUCLEOTIDE SEQUENCE [LARGE SCALE GENOMIC DNA]</scope>
    <source>
        <strain evidence="5 6">AU-G6</strain>
    </source>
</reference>
<evidence type="ECO:0000313" key="5">
    <source>
        <dbReference type="EMBL" id="OZM75224.1"/>
    </source>
</evidence>
<comment type="subcellular location">
    <subcellularLocation>
        <location evidence="1">Cell envelope</location>
    </subcellularLocation>
</comment>
<keyword evidence="3" id="KW-0472">Membrane</keyword>
<gene>
    <name evidence="5" type="ORF">CFN78_03450</name>
</gene>
<protein>
    <recommendedName>
        <fullName evidence="7">LppX_LprAFG lipoprotein</fullName>
    </recommendedName>
</protein>
<proteinExistence type="inferred from homology"/>